<name>A0A0F6AH12_9GAMM</name>
<feature type="signal peptide" evidence="1">
    <location>
        <begin position="1"/>
        <end position="19"/>
    </location>
</feature>
<proteinExistence type="predicted"/>
<dbReference type="AlphaFoldDB" id="A0A0F6AH12"/>
<evidence type="ECO:0000256" key="1">
    <source>
        <dbReference type="SAM" id="SignalP"/>
    </source>
</evidence>
<protein>
    <recommendedName>
        <fullName evidence="4">C-type lysozyme inhibitor domain-containing protein</fullName>
    </recommendedName>
</protein>
<evidence type="ECO:0008006" key="4">
    <source>
        <dbReference type="Google" id="ProtNLM"/>
    </source>
</evidence>
<keyword evidence="1" id="KW-0732">Signal</keyword>
<evidence type="ECO:0000313" key="3">
    <source>
        <dbReference type="Proteomes" id="UP000033434"/>
    </source>
</evidence>
<organism evidence="2 3">
    <name type="scientific">Pseudoalteromonas luteoviolacea S4054</name>
    <dbReference type="NCBI Taxonomy" id="1129367"/>
    <lineage>
        <taxon>Bacteria</taxon>
        <taxon>Pseudomonadati</taxon>
        <taxon>Pseudomonadota</taxon>
        <taxon>Gammaproteobacteria</taxon>
        <taxon>Alteromonadales</taxon>
        <taxon>Pseudoalteromonadaceae</taxon>
        <taxon>Pseudoalteromonas</taxon>
    </lineage>
</organism>
<reference evidence="2 3" key="1">
    <citation type="journal article" date="2015" name="BMC Genomics">
        <title>Genome mining reveals unlocked bioactive potential of marine Gram-negative bacteria.</title>
        <authorList>
            <person name="Machado H."/>
            <person name="Sonnenschein E.C."/>
            <person name="Melchiorsen J."/>
            <person name="Gram L."/>
        </authorList>
    </citation>
    <scope>NUCLEOTIDE SEQUENCE [LARGE SCALE GENOMIC DNA]</scope>
    <source>
        <strain evidence="2 3">S4054</strain>
    </source>
</reference>
<dbReference type="RefSeq" id="WP_046354512.1">
    <property type="nucleotide sequence ID" value="NZ_AUXW01000057.1"/>
</dbReference>
<dbReference type="PATRIC" id="fig|1129367.4.peg.668"/>
<sequence>MKLLALMISITLFSGLANAKQYVCHYTEEKGTVFVDADFEKGVVNRIETKLWNGFEYRIKRGNLHVRNFKTSALIDEENKDLFAMAAKGMALYYDDKKDYGYFVYDVRDKYNKRERPVNCLVMEPR</sequence>
<gene>
    <name evidence="2" type="ORF">N479_05390</name>
</gene>
<dbReference type="EMBL" id="AUXW01000057">
    <property type="protein sequence ID" value="KKE85438.1"/>
    <property type="molecule type" value="Genomic_DNA"/>
</dbReference>
<feature type="chain" id="PRO_5002499403" description="C-type lysozyme inhibitor domain-containing protein" evidence="1">
    <location>
        <begin position="20"/>
        <end position="126"/>
    </location>
</feature>
<dbReference type="Proteomes" id="UP000033434">
    <property type="component" value="Unassembled WGS sequence"/>
</dbReference>
<accession>A0A0F6AH12</accession>
<comment type="caution">
    <text evidence="2">The sequence shown here is derived from an EMBL/GenBank/DDBJ whole genome shotgun (WGS) entry which is preliminary data.</text>
</comment>
<evidence type="ECO:0000313" key="2">
    <source>
        <dbReference type="EMBL" id="KKE85438.1"/>
    </source>
</evidence>